<dbReference type="AlphaFoldDB" id="A0A4S5BMN9"/>
<feature type="domain" description="RHS protein conserved region" evidence="2">
    <location>
        <begin position="424"/>
        <end position="460"/>
    </location>
</feature>
<evidence type="ECO:0000256" key="1">
    <source>
        <dbReference type="SAM" id="MobiDB-lite"/>
    </source>
</evidence>
<proteinExistence type="predicted"/>
<feature type="region of interest" description="Disordered" evidence="1">
    <location>
        <begin position="1"/>
        <end position="25"/>
    </location>
</feature>
<evidence type="ECO:0000259" key="2">
    <source>
        <dbReference type="Pfam" id="PF03527"/>
    </source>
</evidence>
<feature type="compositionally biased region" description="Polar residues" evidence="1">
    <location>
        <begin position="11"/>
        <end position="23"/>
    </location>
</feature>
<dbReference type="PANTHER" id="PTHR32305">
    <property type="match status" value="1"/>
</dbReference>
<comment type="caution">
    <text evidence="3">The sequence shown here is derived from an EMBL/GenBank/DDBJ whole genome shotgun (WGS) entry which is preliminary data.</text>
</comment>
<evidence type="ECO:0000313" key="3">
    <source>
        <dbReference type="EMBL" id="THJ32145.1"/>
    </source>
</evidence>
<reference evidence="3 4" key="1">
    <citation type="submission" date="2019-04" db="EMBL/GenBank/DDBJ databases">
        <title>Lampropedia sp YIM MLB12 draf genome.</title>
        <authorList>
            <person name="Wang Y.-X."/>
        </authorList>
    </citation>
    <scope>NUCLEOTIDE SEQUENCE [LARGE SCALE GENOMIC DNA]</scope>
    <source>
        <strain evidence="3 4">YIM MLB12</strain>
    </source>
</reference>
<dbReference type="PRINTS" id="PR00394">
    <property type="entry name" value="RHSPROTEIN"/>
</dbReference>
<dbReference type="NCBIfam" id="TIGR03696">
    <property type="entry name" value="Rhs_assc_core"/>
    <property type="match status" value="1"/>
</dbReference>
<dbReference type="Pfam" id="PF03527">
    <property type="entry name" value="RHS"/>
    <property type="match status" value="1"/>
</dbReference>
<protein>
    <submittedName>
        <fullName evidence="3">RHS repeat-associated core domain-containing protein</fullName>
    </submittedName>
</protein>
<organism evidence="3 4">
    <name type="scientific">Lampropedia aestuarii</name>
    <dbReference type="NCBI Taxonomy" id="2562762"/>
    <lineage>
        <taxon>Bacteria</taxon>
        <taxon>Pseudomonadati</taxon>
        <taxon>Pseudomonadota</taxon>
        <taxon>Betaproteobacteria</taxon>
        <taxon>Burkholderiales</taxon>
        <taxon>Comamonadaceae</taxon>
        <taxon>Lampropedia</taxon>
    </lineage>
</organism>
<dbReference type="InterPro" id="IPR001826">
    <property type="entry name" value="RHS"/>
</dbReference>
<dbReference type="PANTHER" id="PTHR32305:SF15">
    <property type="entry name" value="PROTEIN RHSA-RELATED"/>
    <property type="match status" value="1"/>
</dbReference>
<evidence type="ECO:0000313" key="4">
    <source>
        <dbReference type="Proteomes" id="UP000306236"/>
    </source>
</evidence>
<dbReference type="Proteomes" id="UP000306236">
    <property type="component" value="Unassembled WGS sequence"/>
</dbReference>
<name>A0A4S5BMN9_9BURK</name>
<sequence>MGPTRQRGPLRTSSPQARQNQNPPEHEYHIRHQYDALGNRVRSRHPQLPAIEYLLYGAGHVHGIHLGQHEVLAIERDSLHRETQRRYGNGASQVQSYTPLGQLHQQHWQLPAQQNLTVAEPLIGQIQQRHYHYDALGQISAITHGQHTPYDTYYRYDSQGRLTAAQQRSQSQPHYWRFDAAGNRLPSLGHDRQAQDNWAEQVRAQWSNPHFNPLGQGQMQPNEAVHQWPHNRVAYSEAALYRYDGKGNRTASVQLADGSRQKLYYDSSNQLTAVATFNAQGQRSSISLYRYDSLGRRVAQTVQRDAIDGQENPLSEPETTYYGWDGDRLTCTQSPHGTTSTIYEPGSFTPLLQLYQRKPQQGDTLSEQQRLLQQVDQQFEAMRGHMKPLDIQRHKSAVLQEVERQLKHLGKWHDDEAAANPLQIRYYHCNQIGTPLALSDEQGHIIWAGQYDPWGNLQDEYNADPDAIRQDIRMPGQHHDRVTGLYYNRYRYYDPQLGAYINQDPIGLFGGFNHYSYPNNPTNDSDPLGLVRWGSLALNTLGMLASGAGMIVGSALLAAPEPTTLSKFGGAVVLSKSTYGWGASWYGITRAWSDDDSYDIPEDVLNATACTNFSNKLFFRSNGRS</sequence>
<dbReference type="Gene3D" id="2.180.10.10">
    <property type="entry name" value="RHS repeat-associated core"/>
    <property type="match status" value="1"/>
</dbReference>
<keyword evidence="4" id="KW-1185">Reference proteome</keyword>
<dbReference type="InterPro" id="IPR050708">
    <property type="entry name" value="T6SS_VgrG/RHS"/>
</dbReference>
<gene>
    <name evidence="3" type="ORF">E8K88_12905</name>
</gene>
<dbReference type="EMBL" id="SSWX01000017">
    <property type="protein sequence ID" value="THJ32145.1"/>
    <property type="molecule type" value="Genomic_DNA"/>
</dbReference>
<dbReference type="OrthoDB" id="8553452at2"/>
<dbReference type="InterPro" id="IPR022385">
    <property type="entry name" value="Rhs_assc_core"/>
</dbReference>
<accession>A0A4S5BMN9</accession>